<sequence length="93" mass="10263">MRFSLAEITFHLDIFILFDAPFFSKAISDPSCFTSHEGSLAKTNTGAWLALPSPSQESVERTNGDIKDMLVAWIADYDSSLFSSRKTVLSILG</sequence>
<evidence type="ECO:0000313" key="1">
    <source>
        <dbReference type="EMBL" id="GFO32780.1"/>
    </source>
</evidence>
<evidence type="ECO:0008006" key="3">
    <source>
        <dbReference type="Google" id="ProtNLM"/>
    </source>
</evidence>
<gene>
    <name evidence="1" type="ORF">PoB_005928500</name>
</gene>
<keyword evidence="2" id="KW-1185">Reference proteome</keyword>
<dbReference type="EMBL" id="BLXT01006675">
    <property type="protein sequence ID" value="GFO32780.1"/>
    <property type="molecule type" value="Genomic_DNA"/>
</dbReference>
<comment type="caution">
    <text evidence="1">The sequence shown here is derived from an EMBL/GenBank/DDBJ whole genome shotgun (WGS) entry which is preliminary data.</text>
</comment>
<dbReference type="AlphaFoldDB" id="A0AAV4CLC9"/>
<organism evidence="1 2">
    <name type="scientific">Plakobranchus ocellatus</name>
    <dbReference type="NCBI Taxonomy" id="259542"/>
    <lineage>
        <taxon>Eukaryota</taxon>
        <taxon>Metazoa</taxon>
        <taxon>Spiralia</taxon>
        <taxon>Lophotrochozoa</taxon>
        <taxon>Mollusca</taxon>
        <taxon>Gastropoda</taxon>
        <taxon>Heterobranchia</taxon>
        <taxon>Euthyneura</taxon>
        <taxon>Panpulmonata</taxon>
        <taxon>Sacoglossa</taxon>
        <taxon>Placobranchoidea</taxon>
        <taxon>Plakobranchidae</taxon>
        <taxon>Plakobranchus</taxon>
    </lineage>
</organism>
<dbReference type="Proteomes" id="UP000735302">
    <property type="component" value="Unassembled WGS sequence"/>
</dbReference>
<evidence type="ECO:0000313" key="2">
    <source>
        <dbReference type="Proteomes" id="UP000735302"/>
    </source>
</evidence>
<reference evidence="1 2" key="1">
    <citation type="journal article" date="2021" name="Elife">
        <title>Chloroplast acquisition without the gene transfer in kleptoplastic sea slugs, Plakobranchus ocellatus.</title>
        <authorList>
            <person name="Maeda T."/>
            <person name="Takahashi S."/>
            <person name="Yoshida T."/>
            <person name="Shimamura S."/>
            <person name="Takaki Y."/>
            <person name="Nagai Y."/>
            <person name="Toyoda A."/>
            <person name="Suzuki Y."/>
            <person name="Arimoto A."/>
            <person name="Ishii H."/>
            <person name="Satoh N."/>
            <person name="Nishiyama T."/>
            <person name="Hasebe M."/>
            <person name="Maruyama T."/>
            <person name="Minagawa J."/>
            <person name="Obokata J."/>
            <person name="Shigenobu S."/>
        </authorList>
    </citation>
    <scope>NUCLEOTIDE SEQUENCE [LARGE SCALE GENOMIC DNA]</scope>
</reference>
<proteinExistence type="predicted"/>
<accession>A0AAV4CLC9</accession>
<name>A0AAV4CLC9_9GAST</name>
<protein>
    <recommendedName>
        <fullName evidence="3">Integrase catalytic domain-containing protein</fullName>
    </recommendedName>
</protein>